<gene>
    <name evidence="1" type="ORF">Goarm_019617</name>
</gene>
<name>A0A7J9IL45_9ROSI</name>
<evidence type="ECO:0000313" key="2">
    <source>
        <dbReference type="Proteomes" id="UP000593575"/>
    </source>
</evidence>
<proteinExistence type="predicted"/>
<protein>
    <submittedName>
        <fullName evidence="1">Uncharacterized protein</fullName>
    </submittedName>
</protein>
<keyword evidence="2" id="KW-1185">Reference proteome</keyword>
<dbReference type="EMBL" id="JABFAE010000002">
    <property type="protein sequence ID" value="MBA0822839.1"/>
    <property type="molecule type" value="Genomic_DNA"/>
</dbReference>
<feature type="non-terminal residue" evidence="1">
    <location>
        <position position="1"/>
    </location>
</feature>
<dbReference type="Gene3D" id="1.10.510.10">
    <property type="entry name" value="Transferase(Phosphotransferase) domain 1"/>
    <property type="match status" value="1"/>
</dbReference>
<comment type="caution">
    <text evidence="1">The sequence shown here is derived from an EMBL/GenBank/DDBJ whole genome shotgun (WGS) entry which is preliminary data.</text>
</comment>
<reference evidence="1 2" key="1">
    <citation type="journal article" date="2019" name="Genome Biol. Evol.">
        <title>Insights into the evolution of the New World diploid cottons (Gossypium, subgenus Houzingenia) based on genome sequencing.</title>
        <authorList>
            <person name="Grover C.E."/>
            <person name="Arick M.A. 2nd"/>
            <person name="Thrash A."/>
            <person name="Conover J.L."/>
            <person name="Sanders W.S."/>
            <person name="Peterson D.G."/>
            <person name="Frelichowski J.E."/>
            <person name="Scheffler J.A."/>
            <person name="Scheffler B.E."/>
            <person name="Wendel J.F."/>
        </authorList>
    </citation>
    <scope>NUCLEOTIDE SEQUENCE [LARGE SCALE GENOMIC DNA]</scope>
    <source>
        <strain evidence="1">6</strain>
        <tissue evidence="1">Leaf</tissue>
    </source>
</reference>
<dbReference type="Proteomes" id="UP000593575">
    <property type="component" value="Unassembled WGS sequence"/>
</dbReference>
<sequence>TIGREHLKVKNCALSILQLGLECCVELPNERFHMKEIVTNLNKIKVKLLRDMERVR</sequence>
<evidence type="ECO:0000313" key="1">
    <source>
        <dbReference type="EMBL" id="MBA0822839.1"/>
    </source>
</evidence>
<dbReference type="AlphaFoldDB" id="A0A7J9IL45"/>
<accession>A0A7J9IL45</accession>
<organism evidence="1 2">
    <name type="scientific">Gossypium armourianum</name>
    <dbReference type="NCBI Taxonomy" id="34283"/>
    <lineage>
        <taxon>Eukaryota</taxon>
        <taxon>Viridiplantae</taxon>
        <taxon>Streptophyta</taxon>
        <taxon>Embryophyta</taxon>
        <taxon>Tracheophyta</taxon>
        <taxon>Spermatophyta</taxon>
        <taxon>Magnoliopsida</taxon>
        <taxon>eudicotyledons</taxon>
        <taxon>Gunneridae</taxon>
        <taxon>Pentapetalae</taxon>
        <taxon>rosids</taxon>
        <taxon>malvids</taxon>
        <taxon>Malvales</taxon>
        <taxon>Malvaceae</taxon>
        <taxon>Malvoideae</taxon>
        <taxon>Gossypium</taxon>
    </lineage>
</organism>